<dbReference type="InterPro" id="IPR011990">
    <property type="entry name" value="TPR-like_helical_dom_sf"/>
</dbReference>
<feature type="repeat" description="PPR" evidence="2">
    <location>
        <begin position="36"/>
        <end position="66"/>
    </location>
</feature>
<dbReference type="PANTHER" id="PTHR47926">
    <property type="entry name" value="PENTATRICOPEPTIDE REPEAT-CONTAINING PROTEIN"/>
    <property type="match status" value="1"/>
</dbReference>
<dbReference type="eggNOG" id="KOG4197">
    <property type="taxonomic scope" value="Eukaryota"/>
</dbReference>
<name>D8T1P0_SELML</name>
<evidence type="ECO:0000256" key="2">
    <source>
        <dbReference type="PROSITE-ProRule" id="PRU00708"/>
    </source>
</evidence>
<dbReference type="EMBL" id="GL377663">
    <property type="protein sequence ID" value="EFJ09366.1"/>
    <property type="molecule type" value="Genomic_DNA"/>
</dbReference>
<dbReference type="GO" id="GO:0009451">
    <property type="term" value="P:RNA modification"/>
    <property type="evidence" value="ECO:0007669"/>
    <property type="project" value="InterPro"/>
</dbReference>
<protein>
    <recommendedName>
        <fullName evidence="5">Pentacotripeptide-repeat region of PRORP domain-containing protein</fullName>
    </recommendedName>
</protein>
<feature type="repeat" description="PPR" evidence="2">
    <location>
        <begin position="162"/>
        <end position="196"/>
    </location>
</feature>
<evidence type="ECO:0008006" key="5">
    <source>
        <dbReference type="Google" id="ProtNLM"/>
    </source>
</evidence>
<dbReference type="InParanoid" id="D8T1P0"/>
<feature type="repeat" description="PPR" evidence="2">
    <location>
        <begin position="260"/>
        <end position="294"/>
    </location>
</feature>
<dbReference type="HOGENOM" id="CLU_002706_0_0_1"/>
<evidence type="ECO:0000313" key="4">
    <source>
        <dbReference type="Proteomes" id="UP000001514"/>
    </source>
</evidence>
<dbReference type="InterPro" id="IPR046960">
    <property type="entry name" value="PPR_At4g14850-like_plant"/>
</dbReference>
<dbReference type="PANTHER" id="PTHR47926:SF533">
    <property type="entry name" value="DYW DOMAIN-CONTAINING PROTEIN"/>
    <property type="match status" value="1"/>
</dbReference>
<sequence length="382" mass="41090">MPLWSARSCNCMITALSDAGCADLAQSLFEAMPERTTVSWNALIAAFAMAGRAGDARACFDAMAEERNLATWNSLLLGLVQADDRLHDARGIFDRMPRRDVVAYTTVMSGYARAGDLNEAGAVFDSMPERDTVAGTKLMAAYSQNGRVDSAEILFRTMPARDIVSWNTLIGGYGQNARADDARSVFDRMPARSSVSWNAMIAALAQIGRCGEARAVFESMPGRDSLSWNGIISGYSSSSDGRRGAIDALRGMALDGSRPDRVTFLAVLGACTSSGSLGEALEIFGLIRDHGLDPAPEHFSCVVDMLGRSGRLRETQDLIEQMPDLPSQSQWASLLSSCTIHRDVKLGEIAARRVSENASEAGAARISLRNIYAVAATSLQSR</sequence>
<feature type="repeat" description="PPR" evidence="2">
    <location>
        <begin position="68"/>
        <end position="99"/>
    </location>
</feature>
<dbReference type="PROSITE" id="PS51375">
    <property type="entry name" value="PPR"/>
    <property type="match status" value="5"/>
</dbReference>
<evidence type="ECO:0000313" key="3">
    <source>
        <dbReference type="EMBL" id="EFJ09366.1"/>
    </source>
</evidence>
<dbReference type="FunFam" id="1.25.40.10:FF:000158">
    <property type="entry name" value="pentatricopeptide repeat-containing protein At2g33680"/>
    <property type="match status" value="1"/>
</dbReference>
<dbReference type="STRING" id="88036.D8T1P0"/>
<proteinExistence type="predicted"/>
<feature type="repeat" description="PPR" evidence="2">
    <location>
        <begin position="100"/>
        <end position="134"/>
    </location>
</feature>
<gene>
    <name evidence="3" type="ORF">SELMODRAFT_129982</name>
</gene>
<keyword evidence="4" id="KW-1185">Reference proteome</keyword>
<dbReference type="Pfam" id="PF01535">
    <property type="entry name" value="PPR"/>
    <property type="match status" value="6"/>
</dbReference>
<organism evidence="4">
    <name type="scientific">Selaginella moellendorffii</name>
    <name type="common">Spikemoss</name>
    <dbReference type="NCBI Taxonomy" id="88036"/>
    <lineage>
        <taxon>Eukaryota</taxon>
        <taxon>Viridiplantae</taxon>
        <taxon>Streptophyta</taxon>
        <taxon>Embryophyta</taxon>
        <taxon>Tracheophyta</taxon>
        <taxon>Lycopodiopsida</taxon>
        <taxon>Selaginellales</taxon>
        <taxon>Selaginellaceae</taxon>
        <taxon>Selaginella</taxon>
    </lineage>
</organism>
<evidence type="ECO:0000256" key="1">
    <source>
        <dbReference type="ARBA" id="ARBA00022737"/>
    </source>
</evidence>
<reference evidence="3 4" key="1">
    <citation type="journal article" date="2011" name="Science">
        <title>The Selaginella genome identifies genetic changes associated with the evolution of vascular plants.</title>
        <authorList>
            <person name="Banks J.A."/>
            <person name="Nishiyama T."/>
            <person name="Hasebe M."/>
            <person name="Bowman J.L."/>
            <person name="Gribskov M."/>
            <person name="dePamphilis C."/>
            <person name="Albert V.A."/>
            <person name="Aono N."/>
            <person name="Aoyama T."/>
            <person name="Ambrose B.A."/>
            <person name="Ashton N.W."/>
            <person name="Axtell M.J."/>
            <person name="Barker E."/>
            <person name="Barker M.S."/>
            <person name="Bennetzen J.L."/>
            <person name="Bonawitz N.D."/>
            <person name="Chapple C."/>
            <person name="Cheng C."/>
            <person name="Correa L.G."/>
            <person name="Dacre M."/>
            <person name="DeBarry J."/>
            <person name="Dreyer I."/>
            <person name="Elias M."/>
            <person name="Engstrom E.M."/>
            <person name="Estelle M."/>
            <person name="Feng L."/>
            <person name="Finet C."/>
            <person name="Floyd S.K."/>
            <person name="Frommer W.B."/>
            <person name="Fujita T."/>
            <person name="Gramzow L."/>
            <person name="Gutensohn M."/>
            <person name="Harholt J."/>
            <person name="Hattori M."/>
            <person name="Heyl A."/>
            <person name="Hirai T."/>
            <person name="Hiwatashi Y."/>
            <person name="Ishikawa M."/>
            <person name="Iwata M."/>
            <person name="Karol K.G."/>
            <person name="Koehler B."/>
            <person name="Kolukisaoglu U."/>
            <person name="Kubo M."/>
            <person name="Kurata T."/>
            <person name="Lalonde S."/>
            <person name="Li K."/>
            <person name="Li Y."/>
            <person name="Litt A."/>
            <person name="Lyons E."/>
            <person name="Manning G."/>
            <person name="Maruyama T."/>
            <person name="Michael T.P."/>
            <person name="Mikami K."/>
            <person name="Miyazaki S."/>
            <person name="Morinaga S."/>
            <person name="Murata T."/>
            <person name="Mueller-Roeber B."/>
            <person name="Nelson D.R."/>
            <person name="Obara M."/>
            <person name="Oguri Y."/>
            <person name="Olmstead R.G."/>
            <person name="Onodera N."/>
            <person name="Petersen B.L."/>
            <person name="Pils B."/>
            <person name="Prigge M."/>
            <person name="Rensing S.A."/>
            <person name="Riano-Pachon D.M."/>
            <person name="Roberts A.W."/>
            <person name="Sato Y."/>
            <person name="Scheller H.V."/>
            <person name="Schulz B."/>
            <person name="Schulz C."/>
            <person name="Shakirov E.V."/>
            <person name="Shibagaki N."/>
            <person name="Shinohara N."/>
            <person name="Shippen D.E."/>
            <person name="Soerensen I."/>
            <person name="Sotooka R."/>
            <person name="Sugimoto N."/>
            <person name="Sugita M."/>
            <person name="Sumikawa N."/>
            <person name="Tanurdzic M."/>
            <person name="Theissen G."/>
            <person name="Ulvskov P."/>
            <person name="Wakazuki S."/>
            <person name="Weng J.K."/>
            <person name="Willats W.W."/>
            <person name="Wipf D."/>
            <person name="Wolf P.G."/>
            <person name="Yang L."/>
            <person name="Zimmer A.D."/>
            <person name="Zhu Q."/>
            <person name="Mitros T."/>
            <person name="Hellsten U."/>
            <person name="Loque D."/>
            <person name="Otillar R."/>
            <person name="Salamov A."/>
            <person name="Schmutz J."/>
            <person name="Shapiro H."/>
            <person name="Lindquist E."/>
            <person name="Lucas S."/>
            <person name="Rokhsar D."/>
            <person name="Grigoriev I.V."/>
        </authorList>
    </citation>
    <scope>NUCLEOTIDE SEQUENCE [LARGE SCALE GENOMIC DNA]</scope>
</reference>
<dbReference type="Gramene" id="EFJ09366">
    <property type="protein sequence ID" value="EFJ09366"/>
    <property type="gene ID" value="SELMODRAFT_129982"/>
</dbReference>
<dbReference type="GO" id="GO:0048731">
    <property type="term" value="P:system development"/>
    <property type="evidence" value="ECO:0007669"/>
    <property type="project" value="UniProtKB-ARBA"/>
</dbReference>
<dbReference type="Pfam" id="PF13812">
    <property type="entry name" value="PPR_3"/>
    <property type="match status" value="1"/>
</dbReference>
<dbReference type="KEGG" id="smo:SELMODRAFT_129982"/>
<dbReference type="AlphaFoldDB" id="D8T1P0"/>
<dbReference type="NCBIfam" id="TIGR00756">
    <property type="entry name" value="PPR"/>
    <property type="match status" value="4"/>
</dbReference>
<dbReference type="InterPro" id="IPR002885">
    <property type="entry name" value="PPR_rpt"/>
</dbReference>
<dbReference type="Proteomes" id="UP000001514">
    <property type="component" value="Unassembled WGS sequence"/>
</dbReference>
<keyword evidence="1" id="KW-0677">Repeat</keyword>
<dbReference type="Gene3D" id="1.25.40.10">
    <property type="entry name" value="Tetratricopeptide repeat domain"/>
    <property type="match status" value="4"/>
</dbReference>
<accession>D8T1P0</accession>
<dbReference type="GO" id="GO:0003723">
    <property type="term" value="F:RNA binding"/>
    <property type="evidence" value="ECO:0007669"/>
    <property type="project" value="InterPro"/>
</dbReference>